<dbReference type="EMBL" id="JARAKH010000012">
    <property type="protein sequence ID" value="KAK8399149.1"/>
    <property type="molecule type" value="Genomic_DNA"/>
</dbReference>
<reference evidence="1 2" key="1">
    <citation type="submission" date="2023-03" db="EMBL/GenBank/DDBJ databases">
        <title>High-quality genome of Scylla paramamosain provides insights in environmental adaptation.</title>
        <authorList>
            <person name="Zhang L."/>
        </authorList>
    </citation>
    <scope>NUCLEOTIDE SEQUENCE [LARGE SCALE GENOMIC DNA]</scope>
    <source>
        <strain evidence="1">LZ_2023a</strain>
        <tissue evidence="1">Muscle</tissue>
    </source>
</reference>
<dbReference type="AlphaFoldDB" id="A0AAW0UG78"/>
<protein>
    <submittedName>
        <fullName evidence="1">Uncharacterized protein</fullName>
    </submittedName>
</protein>
<proteinExistence type="predicted"/>
<name>A0AAW0UG78_SCYPA</name>
<accession>A0AAW0UG78</accession>
<dbReference type="Proteomes" id="UP001487740">
    <property type="component" value="Unassembled WGS sequence"/>
</dbReference>
<keyword evidence="2" id="KW-1185">Reference proteome</keyword>
<evidence type="ECO:0000313" key="2">
    <source>
        <dbReference type="Proteomes" id="UP001487740"/>
    </source>
</evidence>
<sequence>MSRIDVLSESAFGCARTTSMTPGRDGSGRDNAFPASCLSPSAGDAGTCCLAPPLHQEDRLILGQAPDYYWTPHLAPMQSP</sequence>
<evidence type="ECO:0000313" key="1">
    <source>
        <dbReference type="EMBL" id="KAK8399149.1"/>
    </source>
</evidence>
<gene>
    <name evidence="1" type="ORF">O3P69_004313</name>
</gene>
<comment type="caution">
    <text evidence="1">The sequence shown here is derived from an EMBL/GenBank/DDBJ whole genome shotgun (WGS) entry which is preliminary data.</text>
</comment>
<organism evidence="1 2">
    <name type="scientific">Scylla paramamosain</name>
    <name type="common">Mud crab</name>
    <dbReference type="NCBI Taxonomy" id="85552"/>
    <lineage>
        <taxon>Eukaryota</taxon>
        <taxon>Metazoa</taxon>
        <taxon>Ecdysozoa</taxon>
        <taxon>Arthropoda</taxon>
        <taxon>Crustacea</taxon>
        <taxon>Multicrustacea</taxon>
        <taxon>Malacostraca</taxon>
        <taxon>Eumalacostraca</taxon>
        <taxon>Eucarida</taxon>
        <taxon>Decapoda</taxon>
        <taxon>Pleocyemata</taxon>
        <taxon>Brachyura</taxon>
        <taxon>Eubrachyura</taxon>
        <taxon>Portunoidea</taxon>
        <taxon>Portunidae</taxon>
        <taxon>Portuninae</taxon>
        <taxon>Scylla</taxon>
    </lineage>
</organism>